<evidence type="ECO:0000256" key="1">
    <source>
        <dbReference type="SAM" id="Phobius"/>
    </source>
</evidence>
<keyword evidence="1" id="KW-0472">Membrane</keyword>
<dbReference type="Proteomes" id="UP000503017">
    <property type="component" value="Chromosome"/>
</dbReference>
<evidence type="ECO:0000313" key="2">
    <source>
        <dbReference type="EMBL" id="QKD02324.1"/>
    </source>
</evidence>
<accession>A0A6M7WQS5</accession>
<dbReference type="RefSeq" id="WP_027030590.1">
    <property type="nucleotide sequence ID" value="NZ_CP033367.1"/>
</dbReference>
<evidence type="ECO:0000313" key="3">
    <source>
        <dbReference type="Proteomes" id="UP000503017"/>
    </source>
</evidence>
<keyword evidence="1" id="KW-0812">Transmembrane</keyword>
<evidence type="ECO:0008006" key="4">
    <source>
        <dbReference type="Google" id="ProtNLM"/>
    </source>
</evidence>
<feature type="transmembrane region" description="Helical" evidence="1">
    <location>
        <begin position="101"/>
        <end position="120"/>
    </location>
</feature>
<protein>
    <recommendedName>
        <fullName evidence="4">DoxX family protein</fullName>
    </recommendedName>
</protein>
<proteinExistence type="predicted"/>
<dbReference type="EMBL" id="CP033367">
    <property type="protein sequence ID" value="QKD02324.1"/>
    <property type="molecule type" value="Genomic_DNA"/>
</dbReference>
<feature type="transmembrane region" description="Helical" evidence="1">
    <location>
        <begin position="76"/>
        <end position="95"/>
    </location>
</feature>
<keyword evidence="1" id="KW-1133">Transmembrane helix</keyword>
<reference evidence="2 3" key="1">
    <citation type="submission" date="2018-10" db="EMBL/GenBank/DDBJ databases">
        <authorList>
            <person name="Perry B.J."/>
            <person name="Sullivan J.T."/>
            <person name="Murphy R.J.T."/>
            <person name="Ramsay J.P."/>
            <person name="Ronson C.W."/>
        </authorList>
    </citation>
    <scope>NUCLEOTIDE SEQUENCE [LARGE SCALE GENOMIC DNA]</scope>
    <source>
        <strain evidence="2 3">R88b</strain>
    </source>
</reference>
<sequence>MYLAVVVLLMGVFPVAAILIESFAFHSDAGLVFLIGKWFVFWAVGMRLLLAGVRQMANPAFTADTIFGIKDKAAEVIVRELGFGNFAIGVLGAVSLLNREWVVPAAIAGGLFYGLAGALHTRNGNRNTNENIAMISDLFIFVVLALYLAATVIKAA</sequence>
<gene>
    <name evidence="2" type="ORF">EB235_13100</name>
</gene>
<feature type="transmembrane region" description="Helical" evidence="1">
    <location>
        <begin position="132"/>
        <end position="153"/>
    </location>
</feature>
<feature type="transmembrane region" description="Helical" evidence="1">
    <location>
        <begin position="33"/>
        <end position="50"/>
    </location>
</feature>
<organism evidence="2 3">
    <name type="scientific">Mesorhizobium loti R88b</name>
    <dbReference type="NCBI Taxonomy" id="935548"/>
    <lineage>
        <taxon>Bacteria</taxon>
        <taxon>Pseudomonadati</taxon>
        <taxon>Pseudomonadota</taxon>
        <taxon>Alphaproteobacteria</taxon>
        <taxon>Hyphomicrobiales</taxon>
        <taxon>Phyllobacteriaceae</taxon>
        <taxon>Mesorhizobium</taxon>
    </lineage>
</organism>
<name>A0A6M7WQS5_RHILI</name>
<dbReference type="AlphaFoldDB" id="A0A6M7WQS5"/>